<feature type="compositionally biased region" description="Basic and acidic residues" evidence="1">
    <location>
        <begin position="231"/>
        <end position="240"/>
    </location>
</feature>
<feature type="region of interest" description="Disordered" evidence="1">
    <location>
        <begin position="227"/>
        <end position="260"/>
    </location>
</feature>
<feature type="compositionally biased region" description="Polar residues" evidence="1">
    <location>
        <begin position="241"/>
        <end position="258"/>
    </location>
</feature>
<dbReference type="Pfam" id="PF15008">
    <property type="entry name" value="DUF4518"/>
    <property type="match status" value="1"/>
</dbReference>
<proteinExistence type="predicted"/>
<gene>
    <name evidence="2" type="ORF">Pcinc_023109</name>
</gene>
<name>A0AAE1KEX3_PETCI</name>
<protein>
    <submittedName>
        <fullName evidence="2">Uncharacterized protein</fullName>
    </submittedName>
</protein>
<dbReference type="Proteomes" id="UP001286313">
    <property type="component" value="Unassembled WGS sequence"/>
</dbReference>
<dbReference type="AlphaFoldDB" id="A0AAE1KEX3"/>
<organism evidence="2 3">
    <name type="scientific">Petrolisthes cinctipes</name>
    <name type="common">Flat porcelain crab</name>
    <dbReference type="NCBI Taxonomy" id="88211"/>
    <lineage>
        <taxon>Eukaryota</taxon>
        <taxon>Metazoa</taxon>
        <taxon>Ecdysozoa</taxon>
        <taxon>Arthropoda</taxon>
        <taxon>Crustacea</taxon>
        <taxon>Multicrustacea</taxon>
        <taxon>Malacostraca</taxon>
        <taxon>Eumalacostraca</taxon>
        <taxon>Eucarida</taxon>
        <taxon>Decapoda</taxon>
        <taxon>Pleocyemata</taxon>
        <taxon>Anomura</taxon>
        <taxon>Galatheoidea</taxon>
        <taxon>Porcellanidae</taxon>
        <taxon>Petrolisthes</taxon>
    </lineage>
</organism>
<dbReference type="InterPro" id="IPR026698">
    <property type="entry name" value="UPF_C3orf38"/>
</dbReference>
<dbReference type="PANTHER" id="PTHR21084:SF1">
    <property type="entry name" value="DENSE INCISORS"/>
    <property type="match status" value="1"/>
</dbReference>
<keyword evidence="3" id="KW-1185">Reference proteome</keyword>
<dbReference type="EMBL" id="JAWQEG010002470">
    <property type="protein sequence ID" value="KAK3871764.1"/>
    <property type="molecule type" value="Genomic_DNA"/>
</dbReference>
<evidence type="ECO:0000313" key="2">
    <source>
        <dbReference type="EMBL" id="KAK3871764.1"/>
    </source>
</evidence>
<evidence type="ECO:0000256" key="1">
    <source>
        <dbReference type="SAM" id="MobiDB-lite"/>
    </source>
</evidence>
<comment type="caution">
    <text evidence="2">The sequence shown here is derived from an EMBL/GenBank/DDBJ whole genome shotgun (WGS) entry which is preliminary data.</text>
</comment>
<accession>A0AAE1KEX3</accession>
<evidence type="ECO:0000313" key="3">
    <source>
        <dbReference type="Proteomes" id="UP001286313"/>
    </source>
</evidence>
<sequence length="422" mass="47854">MWVRDRWVGEVGDRQVDERSGCIKVRDRWVGEVRQVVLAPLNTSLLPLYPHPTRRPCEVFQASCSLVSDLDETRWTPFAMSLAKSPQAAGIRQLLQKMEKEDVVAVARTASNNRIVPENAKEAVDIILTFTPDLGRFFSYRRVKSQALFEYLFSKKVVVDCQSSKMQLIAAVQDLWDKNAPKKTRTNHEDRKCTGSSSPVQANIELAVSNNITINIGEYLRTTGKENLGSSKDEVQEGKNNRSNLFFSKNSSQTQPEKSSVRIVRSDEFSSEFCKWYYTMVNRLQPACVNHAGDTLREEVFLSNSSAEVYLYGPSTTQKSAVGQRDTCTLLKDIFTEHRILFNPNMDSGIQSYAVKHGLIKVMVCGTLHQEYSFVGIFEQEFGLVMSPVDRAWKIMYTNLNLKQTSQTIPSLPKSQVFEITM</sequence>
<dbReference type="PANTHER" id="PTHR21084">
    <property type="entry name" value="DENSE INCISORS"/>
    <property type="match status" value="1"/>
</dbReference>
<reference evidence="2" key="1">
    <citation type="submission" date="2023-10" db="EMBL/GenBank/DDBJ databases">
        <title>Genome assemblies of two species of porcelain crab, Petrolisthes cinctipes and Petrolisthes manimaculis (Anomura: Porcellanidae).</title>
        <authorList>
            <person name="Angst P."/>
        </authorList>
    </citation>
    <scope>NUCLEOTIDE SEQUENCE</scope>
    <source>
        <strain evidence="2">PB745_01</strain>
        <tissue evidence="2">Gill</tissue>
    </source>
</reference>